<proteinExistence type="predicted"/>
<gene>
    <name evidence="1" type="ORF">BLM47_00060</name>
</gene>
<dbReference type="InterPro" id="IPR054496">
    <property type="entry name" value="E217_GP41"/>
</dbReference>
<sequence length="266" mass="29649">MEQFGRVVEVSVGGKTFRSKDLYIEFDVPFDDDASPNESVVRIYNLSQDTISRIKRNDVLTINAGYEGDVGLLLSGRVSYVSTRKDGPDKVTSIYVLDGPDLSSVKIEERAYAPGVTGRTILNDLIPLLKVPIGAFRLPRNKVYSEGYTVSGAIVDHCEEVAKDCGAAFYVNRGKLYVRPLTDGDDARFVLRNDTGLVGSPERFEERDGVKGYHIECLLQHRITTASIIDLESKFVRGRFRVRRGRHTCNMDTFLTTAEVIESAGR</sequence>
<accession>A0A2A6E362</accession>
<evidence type="ECO:0000313" key="1">
    <source>
        <dbReference type="EMBL" id="PDO11570.1"/>
    </source>
</evidence>
<comment type="caution">
    <text evidence="1">The sequence shown here is derived from an EMBL/GenBank/DDBJ whole genome shotgun (WGS) entry which is preliminary data.</text>
</comment>
<dbReference type="Pfam" id="PF22759">
    <property type="entry name" value="E217_GP41"/>
    <property type="match status" value="1"/>
</dbReference>
<dbReference type="AlphaFoldDB" id="A0A2A6E362"/>
<dbReference type="EMBL" id="MOXJ01000001">
    <property type="protein sequence ID" value="PDO11570.1"/>
    <property type="molecule type" value="Genomic_DNA"/>
</dbReference>
<evidence type="ECO:0000313" key="2">
    <source>
        <dbReference type="Proteomes" id="UP000243688"/>
    </source>
</evidence>
<dbReference type="Proteomes" id="UP000243688">
    <property type="component" value="Unassembled WGS sequence"/>
</dbReference>
<reference evidence="1 2" key="1">
    <citation type="submission" date="2016-12" db="EMBL/GenBank/DDBJ databases">
        <title>Candidatus Reconcilibacillus cellulovorans genome.</title>
        <authorList>
            <person name="Kolinko S."/>
            <person name="Wu Y.-W."/>
            <person name="Tachea F."/>
            <person name="Denzel E."/>
            <person name="Hiras J."/>
            <person name="Baecker N."/>
            <person name="Chan L.J."/>
            <person name="Eichorst S.A."/>
            <person name="Frey D."/>
            <person name="Adams P.D."/>
            <person name="Pray T."/>
            <person name="Tanjore D."/>
            <person name="Petzold C.J."/>
            <person name="Gladden J.M."/>
            <person name="Simmons B.A."/>
            <person name="Singer S.W."/>
        </authorList>
    </citation>
    <scope>NUCLEOTIDE SEQUENCE [LARGE SCALE GENOMIC DNA]</scope>
    <source>
        <strain evidence="1">JTherm</strain>
    </source>
</reference>
<protein>
    <submittedName>
        <fullName evidence="1">Uncharacterized protein</fullName>
    </submittedName>
</protein>
<organism evidence="1 2">
    <name type="scientific">Candidatus Reconcilbacillus cellulovorans</name>
    <dbReference type="NCBI Taxonomy" id="1906605"/>
    <lineage>
        <taxon>Bacteria</taxon>
        <taxon>Bacillati</taxon>
        <taxon>Bacillota</taxon>
        <taxon>Bacilli</taxon>
        <taxon>Bacillales</taxon>
        <taxon>Paenibacillaceae</taxon>
        <taxon>Candidatus Reconcilbacillus</taxon>
    </lineage>
</organism>
<name>A0A2A6E362_9BACL</name>
<dbReference type="NCBIfam" id="NF047561">
    <property type="entry name" value="orf58_phage_fam"/>
    <property type="match status" value="1"/>
</dbReference>